<dbReference type="GO" id="GO:0004113">
    <property type="term" value="F:2',3'-cyclic-nucleotide 3'-phosphodiesterase activity"/>
    <property type="evidence" value="ECO:0007669"/>
    <property type="project" value="InterPro"/>
</dbReference>
<proteinExistence type="inferred from homology"/>
<dbReference type="Pfam" id="PF02834">
    <property type="entry name" value="LigT_PEase"/>
    <property type="match status" value="2"/>
</dbReference>
<dbReference type="InterPro" id="IPR014051">
    <property type="entry name" value="Phosphoesterase_HXTX"/>
</dbReference>
<comment type="similarity">
    <text evidence="2">Belongs to the 2H phosphoesterase superfamily. ThpR family.</text>
</comment>
<keyword evidence="5" id="KW-1185">Reference proteome</keyword>
<accession>G8LYM0</accession>
<dbReference type="Proteomes" id="UP000005435">
    <property type="component" value="Chromosome"/>
</dbReference>
<feature type="domain" description="Phosphoesterase HXTX" evidence="3">
    <location>
        <begin position="94"/>
        <end position="162"/>
    </location>
</feature>
<reference evidence="5" key="1">
    <citation type="submission" date="2011-12" db="EMBL/GenBank/DDBJ databases">
        <title>Complete sequence of Clostridium clariflavum DSM 19732.</title>
        <authorList>
            <consortium name="US DOE Joint Genome Institute"/>
            <person name="Lucas S."/>
            <person name="Han J."/>
            <person name="Lapidus A."/>
            <person name="Cheng J.-F."/>
            <person name="Goodwin L."/>
            <person name="Pitluck S."/>
            <person name="Peters L."/>
            <person name="Teshima H."/>
            <person name="Detter J.C."/>
            <person name="Han C."/>
            <person name="Tapia R."/>
            <person name="Land M."/>
            <person name="Hauser L."/>
            <person name="Kyrpides N."/>
            <person name="Ivanova N."/>
            <person name="Pagani I."/>
            <person name="Kitzmiller T."/>
            <person name="Lynd L."/>
            <person name="Izquierdo J."/>
            <person name="Woyke T."/>
        </authorList>
    </citation>
    <scope>NUCLEOTIDE SEQUENCE [LARGE SCALE GENOMIC DNA]</scope>
    <source>
        <strain evidence="5">DSM 19732 / NBRC 101661 / EBR45</strain>
    </source>
</reference>
<name>G8LYM0_ACECE</name>
<comment type="function">
    <text evidence="2">Hydrolyzes RNA 2',3'-cyclic phosphodiester to an RNA 2'-phosphomonoester.</text>
</comment>
<dbReference type="SUPFAM" id="SSF55144">
    <property type="entry name" value="LigT-like"/>
    <property type="match status" value="1"/>
</dbReference>
<dbReference type="PANTHER" id="PTHR35561">
    <property type="entry name" value="RNA 2',3'-CYCLIC PHOSPHODIESTERASE"/>
    <property type="match status" value="1"/>
</dbReference>
<reference evidence="4 5" key="2">
    <citation type="journal article" date="2012" name="Stand. Genomic Sci.">
        <title>Complete Genome Sequence of Clostridium clariflavum DSM 19732.</title>
        <authorList>
            <person name="Izquierdo J.A."/>
            <person name="Goodwin L."/>
            <person name="Davenport K.W."/>
            <person name="Teshima H."/>
            <person name="Bruce D."/>
            <person name="Detter C."/>
            <person name="Tapia R."/>
            <person name="Han S."/>
            <person name="Land M."/>
            <person name="Hauser L."/>
            <person name="Jeffries C.D."/>
            <person name="Han J."/>
            <person name="Pitluck S."/>
            <person name="Nolan M."/>
            <person name="Chen A."/>
            <person name="Huntemann M."/>
            <person name="Mavromatis K."/>
            <person name="Mikhailova N."/>
            <person name="Liolios K."/>
            <person name="Woyke T."/>
            <person name="Lynd L.R."/>
        </authorList>
    </citation>
    <scope>NUCLEOTIDE SEQUENCE [LARGE SCALE GENOMIC DNA]</scope>
    <source>
        <strain evidence="5">DSM 19732 / NBRC 101661 / EBR45</strain>
    </source>
</reference>
<dbReference type="Gene3D" id="3.90.1140.10">
    <property type="entry name" value="Cyclic phosphodiesterase"/>
    <property type="match status" value="1"/>
</dbReference>
<feature type="domain" description="Phosphoesterase HXTX" evidence="3">
    <location>
        <begin position="10"/>
        <end position="87"/>
    </location>
</feature>
<evidence type="ECO:0000259" key="3">
    <source>
        <dbReference type="Pfam" id="PF02834"/>
    </source>
</evidence>
<organism evidence="4 5">
    <name type="scientific">Acetivibrio clariflavus (strain DSM 19732 / NBRC 101661 / EBR45)</name>
    <name type="common">Clostridium clariflavum</name>
    <dbReference type="NCBI Taxonomy" id="720554"/>
    <lineage>
        <taxon>Bacteria</taxon>
        <taxon>Bacillati</taxon>
        <taxon>Bacillota</taxon>
        <taxon>Clostridia</taxon>
        <taxon>Eubacteriales</taxon>
        <taxon>Oscillospiraceae</taxon>
        <taxon>Acetivibrio</taxon>
    </lineage>
</organism>
<dbReference type="EMBL" id="CP003065">
    <property type="protein sequence ID" value="AEV70008.1"/>
    <property type="molecule type" value="Genomic_DNA"/>
</dbReference>
<evidence type="ECO:0000256" key="1">
    <source>
        <dbReference type="ARBA" id="ARBA00022801"/>
    </source>
</evidence>
<dbReference type="InterPro" id="IPR004175">
    <property type="entry name" value="RNA_CPDase"/>
</dbReference>
<dbReference type="HOGENOM" id="CLU_081251_3_3_9"/>
<evidence type="ECO:0000313" key="4">
    <source>
        <dbReference type="EMBL" id="AEV70008.1"/>
    </source>
</evidence>
<feature type="active site" description="Proton acceptor" evidence="2">
    <location>
        <position position="123"/>
    </location>
</feature>
<dbReference type="EC" id="3.1.4.58" evidence="2"/>
<feature type="short sequence motif" description="HXTX 1" evidence="2">
    <location>
        <begin position="40"/>
        <end position="43"/>
    </location>
</feature>
<keyword evidence="4" id="KW-0436">Ligase</keyword>
<dbReference type="STRING" id="720554.Clocl_3530"/>
<comment type="catalytic activity">
    <reaction evidence="2">
        <text>a 3'-end 2',3'-cyclophospho-ribonucleotide-RNA + H2O = a 3'-end 2'-phospho-ribonucleotide-RNA + H(+)</text>
        <dbReference type="Rhea" id="RHEA:11828"/>
        <dbReference type="Rhea" id="RHEA-COMP:10464"/>
        <dbReference type="Rhea" id="RHEA-COMP:17353"/>
        <dbReference type="ChEBI" id="CHEBI:15377"/>
        <dbReference type="ChEBI" id="CHEBI:15378"/>
        <dbReference type="ChEBI" id="CHEBI:83064"/>
        <dbReference type="ChEBI" id="CHEBI:173113"/>
        <dbReference type="EC" id="3.1.4.58"/>
    </reaction>
</comment>
<dbReference type="RefSeq" id="WP_014256534.1">
    <property type="nucleotide sequence ID" value="NC_016627.1"/>
</dbReference>
<dbReference type="PANTHER" id="PTHR35561:SF1">
    <property type="entry name" value="RNA 2',3'-CYCLIC PHOSPHODIESTERASE"/>
    <property type="match status" value="1"/>
</dbReference>
<feature type="active site" description="Proton donor" evidence="2">
    <location>
        <position position="40"/>
    </location>
</feature>
<sequence length="177" mass="20796">MRLFISLNFDSEIKAKIYDIINKVKSNSIQGKFVNEEHIHLTLEFLGEIQKNRLNTIKEIMNELNFEAFTFGLTKVGYFKRPEGNIYWLGVENNDTLFNMQKKLHQSLIEKDFELENREYKPHITIGRKVILKDGFDTGELKDTLEKIKIDINKVDLMKSEFINGKLIHSLIYSKPL</sequence>
<feature type="short sequence motif" description="HXTX 2" evidence="2">
    <location>
        <begin position="123"/>
        <end position="126"/>
    </location>
</feature>
<keyword evidence="1 2" id="KW-0378">Hydrolase</keyword>
<dbReference type="eggNOG" id="COG1514">
    <property type="taxonomic scope" value="Bacteria"/>
</dbReference>
<dbReference type="NCBIfam" id="TIGR02258">
    <property type="entry name" value="2_5_ligase"/>
    <property type="match status" value="1"/>
</dbReference>
<dbReference type="OrthoDB" id="9789350at2"/>
<evidence type="ECO:0000313" key="5">
    <source>
        <dbReference type="Proteomes" id="UP000005435"/>
    </source>
</evidence>
<dbReference type="GO" id="GO:0008664">
    <property type="term" value="F:RNA 2',3'-cyclic 3'-phosphodiesterase activity"/>
    <property type="evidence" value="ECO:0007669"/>
    <property type="project" value="UniProtKB-EC"/>
</dbReference>
<dbReference type="HAMAP" id="MF_01940">
    <property type="entry name" value="RNA_CPDase"/>
    <property type="match status" value="1"/>
</dbReference>
<dbReference type="GO" id="GO:0016874">
    <property type="term" value="F:ligase activity"/>
    <property type="evidence" value="ECO:0007669"/>
    <property type="project" value="UniProtKB-KW"/>
</dbReference>
<gene>
    <name evidence="4" type="ordered locus">Clocl_3530</name>
</gene>
<dbReference type="AlphaFoldDB" id="G8LYM0"/>
<dbReference type="KEGG" id="ccl:Clocl_3530"/>
<protein>
    <recommendedName>
        <fullName evidence="2">RNA 2',3'-cyclic phosphodiesterase</fullName>
        <shortName evidence="2">RNA 2',3'-CPDase</shortName>
        <ecNumber evidence="2">3.1.4.58</ecNumber>
    </recommendedName>
</protein>
<dbReference type="InterPro" id="IPR009097">
    <property type="entry name" value="Cyclic_Pdiesterase"/>
</dbReference>
<evidence type="ECO:0000256" key="2">
    <source>
        <dbReference type="HAMAP-Rule" id="MF_01940"/>
    </source>
</evidence>